<dbReference type="CTD" id="20315339"/>
<reference evidence="1 2" key="1">
    <citation type="submission" date="2013-11" db="EMBL/GenBank/DDBJ databases">
        <title>Opisthorchis viverrini - life in the bile duct.</title>
        <authorList>
            <person name="Young N.D."/>
            <person name="Nagarajan N."/>
            <person name="Lin S.J."/>
            <person name="Korhonen P.K."/>
            <person name="Jex A.R."/>
            <person name="Hall R.S."/>
            <person name="Safavi-Hemami H."/>
            <person name="Kaewkong W."/>
            <person name="Bertrand D."/>
            <person name="Gao S."/>
            <person name="Seet Q."/>
            <person name="Wongkham S."/>
            <person name="Teh B.T."/>
            <person name="Wongkham C."/>
            <person name="Intapan P.M."/>
            <person name="Maleewong W."/>
            <person name="Yang X."/>
            <person name="Hu M."/>
            <person name="Wang Z."/>
            <person name="Hofmann A."/>
            <person name="Sternberg P.W."/>
            <person name="Tan P."/>
            <person name="Wang J."/>
            <person name="Gasser R.B."/>
        </authorList>
    </citation>
    <scope>NUCLEOTIDE SEQUENCE [LARGE SCALE GENOMIC DNA]</scope>
</reference>
<evidence type="ECO:0000313" key="1">
    <source>
        <dbReference type="EMBL" id="KER32863.1"/>
    </source>
</evidence>
<dbReference type="EMBL" id="KL596630">
    <property type="protein sequence ID" value="KER32863.1"/>
    <property type="molecule type" value="Genomic_DNA"/>
</dbReference>
<accession>A0A074ZZH3</accession>
<dbReference type="AlphaFoldDB" id="A0A074ZZH3"/>
<protein>
    <submittedName>
        <fullName evidence="1">Uncharacterized protein</fullName>
    </submittedName>
</protein>
<evidence type="ECO:0000313" key="2">
    <source>
        <dbReference type="Proteomes" id="UP000054324"/>
    </source>
</evidence>
<dbReference type="GeneID" id="20315339"/>
<dbReference type="KEGG" id="ovi:T265_01151"/>
<proteinExistence type="predicted"/>
<name>A0A074ZZH3_OPIVI</name>
<dbReference type="RefSeq" id="XP_009163376.1">
    <property type="nucleotide sequence ID" value="XM_009165112.1"/>
</dbReference>
<dbReference type="Proteomes" id="UP000054324">
    <property type="component" value="Unassembled WGS sequence"/>
</dbReference>
<keyword evidence="2" id="KW-1185">Reference proteome</keyword>
<feature type="non-terminal residue" evidence="1">
    <location>
        <position position="1"/>
    </location>
</feature>
<organism evidence="1 2">
    <name type="scientific">Opisthorchis viverrini</name>
    <name type="common">Southeast Asian liver fluke</name>
    <dbReference type="NCBI Taxonomy" id="6198"/>
    <lineage>
        <taxon>Eukaryota</taxon>
        <taxon>Metazoa</taxon>
        <taxon>Spiralia</taxon>
        <taxon>Lophotrochozoa</taxon>
        <taxon>Platyhelminthes</taxon>
        <taxon>Trematoda</taxon>
        <taxon>Digenea</taxon>
        <taxon>Opisthorchiida</taxon>
        <taxon>Opisthorchiata</taxon>
        <taxon>Opisthorchiidae</taxon>
        <taxon>Opisthorchis</taxon>
    </lineage>
</organism>
<gene>
    <name evidence="1" type="ORF">T265_01151</name>
</gene>
<feature type="non-terminal residue" evidence="1">
    <location>
        <position position="63"/>
    </location>
</feature>
<sequence length="63" mass="7029">CRMPTASLLIRPLHTQQEISSSISNGEPYKVITTLMNSLQTVDTEGMKHDIVPLQYYHSAVLA</sequence>